<dbReference type="Gene3D" id="1.10.357.140">
    <property type="entry name" value="UbiA prenyltransferase"/>
    <property type="match status" value="1"/>
</dbReference>
<dbReference type="Pfam" id="PF01040">
    <property type="entry name" value="UbiA"/>
    <property type="match status" value="1"/>
</dbReference>
<dbReference type="NCBIfam" id="NF003348">
    <property type="entry name" value="PRK04375.1-1"/>
    <property type="match status" value="1"/>
</dbReference>
<dbReference type="InterPro" id="IPR044878">
    <property type="entry name" value="UbiA_sf"/>
</dbReference>
<dbReference type="InterPro" id="IPR030470">
    <property type="entry name" value="UbiA_prenylTrfase_CS"/>
</dbReference>
<accession>A0A1F5NS00</accession>
<feature type="transmembrane region" description="Helical" evidence="9">
    <location>
        <begin position="80"/>
        <end position="100"/>
    </location>
</feature>
<keyword evidence="7 9" id="KW-0472">Membrane</keyword>
<feature type="transmembrane region" description="Helical" evidence="9">
    <location>
        <begin position="133"/>
        <end position="152"/>
    </location>
</feature>
<dbReference type="GO" id="GO:0008495">
    <property type="term" value="F:protoheme IX farnesyltransferase activity"/>
    <property type="evidence" value="ECO:0007669"/>
    <property type="project" value="UniProtKB-UniRule"/>
</dbReference>
<comment type="function">
    <text evidence="9">Converts heme B (protoheme IX) to heme O by substitution of the vinyl group on carbon 2 of heme B porphyrin ring with a hydroxyethyl farnesyl side group.</text>
</comment>
<evidence type="ECO:0000256" key="2">
    <source>
        <dbReference type="ARBA" id="ARBA00022475"/>
    </source>
</evidence>
<dbReference type="FunFam" id="1.10.357.140:FF:000001">
    <property type="entry name" value="Protoheme IX farnesyltransferase"/>
    <property type="match status" value="1"/>
</dbReference>
<evidence type="ECO:0000256" key="9">
    <source>
        <dbReference type="HAMAP-Rule" id="MF_00154"/>
    </source>
</evidence>
<comment type="pathway">
    <text evidence="9">Porphyrin-containing compound metabolism; heme O biosynthesis; heme O from protoheme: step 1/1.</text>
</comment>
<dbReference type="GO" id="GO:0048034">
    <property type="term" value="P:heme O biosynthetic process"/>
    <property type="evidence" value="ECO:0007669"/>
    <property type="project" value="UniProtKB-UniRule"/>
</dbReference>
<feature type="transmembrane region" description="Helical" evidence="9">
    <location>
        <begin position="12"/>
        <end position="29"/>
    </location>
</feature>
<dbReference type="InterPro" id="IPR000537">
    <property type="entry name" value="UbiA_prenyltransferase"/>
</dbReference>
<dbReference type="PANTHER" id="PTHR43448:SF2">
    <property type="entry name" value="PROTOHEME IX FARNESYLTRANSFERASE, MITOCHONDRIAL"/>
    <property type="match status" value="1"/>
</dbReference>
<evidence type="ECO:0000256" key="5">
    <source>
        <dbReference type="ARBA" id="ARBA00022989"/>
    </source>
</evidence>
<comment type="catalytic activity">
    <reaction evidence="8 9">
        <text>heme b + (2E,6E)-farnesyl diphosphate + H2O = Fe(II)-heme o + diphosphate</text>
        <dbReference type="Rhea" id="RHEA:28070"/>
        <dbReference type="ChEBI" id="CHEBI:15377"/>
        <dbReference type="ChEBI" id="CHEBI:33019"/>
        <dbReference type="ChEBI" id="CHEBI:60344"/>
        <dbReference type="ChEBI" id="CHEBI:60530"/>
        <dbReference type="ChEBI" id="CHEBI:175763"/>
        <dbReference type="EC" id="2.5.1.141"/>
    </reaction>
</comment>
<keyword evidence="5 9" id="KW-1133">Transmembrane helix</keyword>
<name>A0A1F5NS00_9BACT</name>
<dbReference type="HAMAP" id="MF_00154">
    <property type="entry name" value="CyoE_CtaB"/>
    <property type="match status" value="1"/>
</dbReference>
<evidence type="ECO:0000256" key="6">
    <source>
        <dbReference type="ARBA" id="ARBA00023133"/>
    </source>
</evidence>
<keyword evidence="3 9" id="KW-0808">Transferase</keyword>
<sequence length="286" mass="31552">MMKTYYNLTKPGIIYGNAITATAGFFLASQGQIDWQLLLAALVGLSLIIASGCVFNNLFDRDIDSRMERTKNRALAKGSISKQSAIIYAITLGLVGTLVLMNYTNFLTTLVALTGLFIYVGLYSPLKRHSIHATLVGSLAGATPPVVGYCAVTNQFDLGAIILFLILVAWQMPHFYVIAIRRLDEYRAASIPVLPIKKGVQVTKIYIVIYIISYIIITSLLTVFGFTGVTFLAVTVFLGLTWLRFAIQGFRTPTNDQQWASKMFRFSLVVLTILSLTIVIDSIILT</sequence>
<keyword evidence="2 9" id="KW-1003">Cell membrane</keyword>
<evidence type="ECO:0000256" key="4">
    <source>
        <dbReference type="ARBA" id="ARBA00022692"/>
    </source>
</evidence>
<gene>
    <name evidence="9" type="primary">ctaB</name>
    <name evidence="10" type="ORF">A2660_03180</name>
</gene>
<evidence type="ECO:0000256" key="8">
    <source>
        <dbReference type="ARBA" id="ARBA00047690"/>
    </source>
</evidence>
<comment type="miscellaneous">
    <text evidence="9">Carbon 2 of the heme B porphyrin ring is defined according to the Fischer nomenclature.</text>
</comment>
<dbReference type="Proteomes" id="UP000176233">
    <property type="component" value="Unassembled WGS sequence"/>
</dbReference>
<feature type="transmembrane region" description="Helical" evidence="9">
    <location>
        <begin position="264"/>
        <end position="285"/>
    </location>
</feature>
<comment type="subcellular location">
    <subcellularLocation>
        <location evidence="1 9">Cell membrane</location>
        <topology evidence="1 9">Multi-pass membrane protein</topology>
    </subcellularLocation>
</comment>
<reference evidence="10 11" key="1">
    <citation type="journal article" date="2016" name="Nat. Commun.">
        <title>Thousands of microbial genomes shed light on interconnected biogeochemical processes in an aquifer system.</title>
        <authorList>
            <person name="Anantharaman K."/>
            <person name="Brown C.T."/>
            <person name="Hug L.A."/>
            <person name="Sharon I."/>
            <person name="Castelle C.J."/>
            <person name="Probst A.J."/>
            <person name="Thomas B.C."/>
            <person name="Singh A."/>
            <person name="Wilkins M.J."/>
            <person name="Karaoz U."/>
            <person name="Brodie E.L."/>
            <person name="Williams K.H."/>
            <person name="Hubbard S.S."/>
            <person name="Banfield J.F."/>
        </authorList>
    </citation>
    <scope>NUCLEOTIDE SEQUENCE [LARGE SCALE GENOMIC DNA]</scope>
</reference>
<comment type="similarity">
    <text evidence="9">Belongs to the UbiA prenyltransferase family. Protoheme IX farnesyltransferase subfamily.</text>
</comment>
<dbReference type="CDD" id="cd13957">
    <property type="entry name" value="PT_UbiA_Cox10"/>
    <property type="match status" value="1"/>
</dbReference>
<dbReference type="UniPathway" id="UPA00834">
    <property type="reaction ID" value="UER00712"/>
</dbReference>
<evidence type="ECO:0000256" key="1">
    <source>
        <dbReference type="ARBA" id="ARBA00004651"/>
    </source>
</evidence>
<comment type="caution">
    <text evidence="10">The sequence shown here is derived from an EMBL/GenBank/DDBJ whole genome shotgun (WGS) entry which is preliminary data.</text>
</comment>
<dbReference type="PROSITE" id="PS00943">
    <property type="entry name" value="UBIA"/>
    <property type="match status" value="1"/>
</dbReference>
<dbReference type="InterPro" id="IPR006369">
    <property type="entry name" value="Protohaem_IX_farnesylTrfase"/>
</dbReference>
<proteinExistence type="inferred from homology"/>
<evidence type="ECO:0000313" key="11">
    <source>
        <dbReference type="Proteomes" id="UP000176233"/>
    </source>
</evidence>
<dbReference type="PANTHER" id="PTHR43448">
    <property type="entry name" value="PROTOHEME IX FARNESYLTRANSFERASE, MITOCHONDRIAL"/>
    <property type="match status" value="1"/>
</dbReference>
<feature type="transmembrane region" description="Helical" evidence="9">
    <location>
        <begin position="35"/>
        <end position="59"/>
    </location>
</feature>
<feature type="transmembrane region" description="Helical" evidence="9">
    <location>
        <begin position="223"/>
        <end position="243"/>
    </location>
</feature>
<dbReference type="AlphaFoldDB" id="A0A1F5NS00"/>
<feature type="transmembrane region" description="Helical" evidence="9">
    <location>
        <begin position="106"/>
        <end position="126"/>
    </location>
</feature>
<evidence type="ECO:0000313" key="10">
    <source>
        <dbReference type="EMBL" id="OGE80449.1"/>
    </source>
</evidence>
<feature type="transmembrane region" description="Helical" evidence="9">
    <location>
        <begin position="199"/>
        <end position="217"/>
    </location>
</feature>
<protein>
    <recommendedName>
        <fullName evidence="9">Protoheme IX farnesyltransferase</fullName>
        <ecNumber evidence="9">2.5.1.141</ecNumber>
    </recommendedName>
    <alternativeName>
        <fullName evidence="9">Heme B farnesyltransferase</fullName>
    </alternativeName>
    <alternativeName>
        <fullName evidence="9">Heme O synthase</fullName>
    </alternativeName>
</protein>
<keyword evidence="6 9" id="KW-0350">Heme biosynthesis</keyword>
<evidence type="ECO:0000256" key="7">
    <source>
        <dbReference type="ARBA" id="ARBA00023136"/>
    </source>
</evidence>
<organism evidence="10 11">
    <name type="scientific">Candidatus Doudnabacteria bacterium RIFCSPHIGHO2_01_FULL_45_18</name>
    <dbReference type="NCBI Taxonomy" id="1817823"/>
    <lineage>
        <taxon>Bacteria</taxon>
        <taxon>Candidatus Doudnaibacteriota</taxon>
    </lineage>
</organism>
<dbReference type="EMBL" id="MFEJ01000012">
    <property type="protein sequence ID" value="OGE80449.1"/>
    <property type="molecule type" value="Genomic_DNA"/>
</dbReference>
<dbReference type="GO" id="GO:0005886">
    <property type="term" value="C:plasma membrane"/>
    <property type="evidence" value="ECO:0007669"/>
    <property type="project" value="UniProtKB-SubCell"/>
</dbReference>
<feature type="transmembrane region" description="Helical" evidence="9">
    <location>
        <begin position="158"/>
        <end position="178"/>
    </location>
</feature>
<dbReference type="EC" id="2.5.1.141" evidence="9"/>
<evidence type="ECO:0000256" key="3">
    <source>
        <dbReference type="ARBA" id="ARBA00022679"/>
    </source>
</evidence>
<keyword evidence="4 9" id="KW-0812">Transmembrane</keyword>
<dbReference type="NCBIfam" id="TIGR01473">
    <property type="entry name" value="cyoE_ctaB"/>
    <property type="match status" value="1"/>
</dbReference>